<evidence type="ECO:0000313" key="1">
    <source>
        <dbReference type="EMBL" id="KRY32587.1"/>
    </source>
</evidence>
<dbReference type="AlphaFoldDB" id="A0A0V1B6C9"/>
<name>A0A0V1B6C9_TRISP</name>
<dbReference type="Proteomes" id="UP000054776">
    <property type="component" value="Unassembled WGS sequence"/>
</dbReference>
<dbReference type="OrthoDB" id="5930716at2759"/>
<dbReference type="InParanoid" id="A0A0V1B6C9"/>
<organism evidence="1 2">
    <name type="scientific">Trichinella spiralis</name>
    <name type="common">Trichina worm</name>
    <dbReference type="NCBI Taxonomy" id="6334"/>
    <lineage>
        <taxon>Eukaryota</taxon>
        <taxon>Metazoa</taxon>
        <taxon>Ecdysozoa</taxon>
        <taxon>Nematoda</taxon>
        <taxon>Enoplea</taxon>
        <taxon>Dorylaimia</taxon>
        <taxon>Trichinellida</taxon>
        <taxon>Trichinellidae</taxon>
        <taxon>Trichinella</taxon>
    </lineage>
</organism>
<reference evidence="1 2" key="1">
    <citation type="submission" date="2015-01" db="EMBL/GenBank/DDBJ databases">
        <title>Evolution of Trichinella species and genotypes.</title>
        <authorList>
            <person name="Korhonen P.K."/>
            <person name="Edoardo P."/>
            <person name="Giuseppe L.R."/>
            <person name="Gasser R.B."/>
        </authorList>
    </citation>
    <scope>NUCLEOTIDE SEQUENCE [LARGE SCALE GENOMIC DNA]</scope>
    <source>
        <strain evidence="1">ISS3</strain>
    </source>
</reference>
<dbReference type="EMBL" id="JYDH01000096">
    <property type="protein sequence ID" value="KRY32587.1"/>
    <property type="molecule type" value="Genomic_DNA"/>
</dbReference>
<gene>
    <name evidence="1" type="ORF">T01_12700</name>
</gene>
<accession>A0A0V1B6C9</accession>
<keyword evidence="2" id="KW-1185">Reference proteome</keyword>
<sequence>MRDQNQYLPLATKIGTHLDLLGESQFADTSFLCLPGSQFRTDESKAVSQSDQVAISVQGRGRGSEMFHPVQPSRRRQKIYVRVHLIVLLVFNKGFPLGHCIRWELPPQSWQNNVKTIQVTVDFFPEGFQLKEMLTHGSPPRPVVNRIGSSAFVLLPSSSQRKSHTFDCLQRWTGQISSQVDELRDAVQTLPPVYTRFVSPLAPCSCPSLSRRYQP</sequence>
<evidence type="ECO:0000313" key="2">
    <source>
        <dbReference type="Proteomes" id="UP000054776"/>
    </source>
</evidence>
<protein>
    <submittedName>
        <fullName evidence="1">Uncharacterized protein</fullName>
    </submittedName>
</protein>
<proteinExistence type="predicted"/>
<comment type="caution">
    <text evidence="1">The sequence shown here is derived from an EMBL/GenBank/DDBJ whole genome shotgun (WGS) entry which is preliminary data.</text>
</comment>